<organism evidence="1">
    <name type="scientific">Siphoviridae sp. ctVzN31</name>
    <dbReference type="NCBI Taxonomy" id="2825534"/>
    <lineage>
        <taxon>Viruses</taxon>
        <taxon>Duplodnaviria</taxon>
        <taxon>Heunggongvirae</taxon>
        <taxon>Uroviricota</taxon>
        <taxon>Caudoviricetes</taxon>
    </lineage>
</organism>
<dbReference type="EMBL" id="BK015273">
    <property type="protein sequence ID" value="DAD99040.1"/>
    <property type="molecule type" value="Genomic_DNA"/>
</dbReference>
<proteinExistence type="predicted"/>
<evidence type="ECO:0000313" key="1">
    <source>
        <dbReference type="EMBL" id="DAD99040.1"/>
    </source>
</evidence>
<sequence length="84" mass="8919">MAKNMAAVTNGVVTNMLWCSDSEPETGTLVNPADRPVAIDDTYSGGKFYRGGVEILTPLEEALKKNAEYEAALSEIEVALGVNA</sequence>
<protein>
    <submittedName>
        <fullName evidence="1">Uncharacterized protein</fullName>
    </submittedName>
</protein>
<name>A0A8S5NXW4_9CAUD</name>
<reference evidence="1" key="1">
    <citation type="journal article" date="2021" name="Proc. Natl. Acad. Sci. U.S.A.">
        <title>A Catalog of Tens of Thousands of Viruses from Human Metagenomes Reveals Hidden Associations with Chronic Diseases.</title>
        <authorList>
            <person name="Tisza M.J."/>
            <person name="Buck C.B."/>
        </authorList>
    </citation>
    <scope>NUCLEOTIDE SEQUENCE</scope>
    <source>
        <strain evidence="1">CtVzN31</strain>
    </source>
</reference>
<accession>A0A8S5NXW4</accession>